<gene>
    <name evidence="3" type="primary">fdhD</name>
</gene>
<dbReference type="GO" id="GO:0097163">
    <property type="term" value="F:sulfur carrier activity"/>
    <property type="evidence" value="ECO:0007669"/>
    <property type="project" value="UniProtKB-UniRule"/>
</dbReference>
<sequence>MNHEVETMEVSVLSAGARAATPDDVIVEAPLELRVDGEPLAVLMRTPGDDRALCAGFLLTEGVIELAEDLESLGPCTDPNRPNAHNTYLALLAPGGPERSARVRAAQRDFYAASSCGICGKATIESIHQRIRPHKTFHALTPALIEGLGERARQAQPAFTRTGGCHGAVAYALSDGETVLASAEDVGRHNAVDKVIGDLLLQDKAPVEGALLWISGRASFEVVQKALVGGFQALVCVGAPTSLAVEMAQASRLTLVGFATRSGRYNLYAGAFKGE</sequence>
<dbReference type="PANTHER" id="PTHR30592">
    <property type="entry name" value="FORMATE DEHYDROGENASE"/>
    <property type="match status" value="1"/>
</dbReference>
<evidence type="ECO:0000313" key="4">
    <source>
        <dbReference type="EMBL" id="ACU26451.1"/>
    </source>
</evidence>
<dbReference type="InterPro" id="IPR016193">
    <property type="entry name" value="Cytidine_deaminase-like"/>
</dbReference>
<evidence type="ECO:0000256" key="1">
    <source>
        <dbReference type="ARBA" id="ARBA00022490"/>
    </source>
</evidence>
<name>C7FPE8_9BACT</name>
<feature type="active site" description="Cysteine persulfide intermediate" evidence="3">
    <location>
        <position position="116"/>
    </location>
</feature>
<accession>C7FPE8</accession>
<dbReference type="Pfam" id="PF02634">
    <property type="entry name" value="FdhD-NarQ"/>
    <property type="match status" value="1"/>
</dbReference>
<keyword evidence="2 3" id="KW-0501">Molybdenum cofactor biosynthesis</keyword>
<dbReference type="GO" id="GO:0006777">
    <property type="term" value="P:Mo-molybdopterin cofactor biosynthetic process"/>
    <property type="evidence" value="ECO:0007669"/>
    <property type="project" value="UniProtKB-UniRule"/>
</dbReference>
<dbReference type="PANTHER" id="PTHR30592:SF1">
    <property type="entry name" value="SULFUR CARRIER PROTEIN FDHD"/>
    <property type="match status" value="1"/>
</dbReference>
<dbReference type="AlphaFoldDB" id="C7FPE8"/>
<dbReference type="InterPro" id="IPR003786">
    <property type="entry name" value="FdhD"/>
</dbReference>
<proteinExistence type="inferred from homology"/>
<dbReference type="EMBL" id="GQ412708">
    <property type="protein sequence ID" value="ACU26451.1"/>
    <property type="molecule type" value="Genomic_DNA"/>
</dbReference>
<dbReference type="GO" id="GO:0005737">
    <property type="term" value="C:cytoplasm"/>
    <property type="evidence" value="ECO:0007669"/>
    <property type="project" value="UniProtKB-SubCell"/>
</dbReference>
<reference evidence="4" key="1">
    <citation type="journal article" date="2009" name="Environ. Microbiol. Rep.">
        <title>Characterization of canthaxanthin biosynthesis genes from an uncultured marine bacterium.</title>
        <authorList>
            <person name="Maresca J.A."/>
            <person name="Braff J.C."/>
            <person name="Delong E.F."/>
        </authorList>
    </citation>
    <scope>NUCLEOTIDE SEQUENCE</scope>
</reference>
<comment type="similarity">
    <text evidence="3">Belongs to the FdhD family.</text>
</comment>
<dbReference type="Gene3D" id="3.40.140.10">
    <property type="entry name" value="Cytidine Deaminase, domain 2"/>
    <property type="match status" value="1"/>
</dbReference>
<dbReference type="SUPFAM" id="SSF53927">
    <property type="entry name" value="Cytidine deaminase-like"/>
    <property type="match status" value="1"/>
</dbReference>
<comment type="function">
    <text evidence="3">Required for formate dehydrogenase (FDH) activity. Acts as a sulfur carrier protein that transfers sulfur from IscS to the molybdenum cofactor prior to its insertion into FDH.</text>
</comment>
<organism evidence="4">
    <name type="scientific">uncultured bacterium HF186_25m_18N5</name>
    <dbReference type="NCBI Taxonomy" id="662887"/>
    <lineage>
        <taxon>Bacteria</taxon>
        <taxon>environmental samples</taxon>
    </lineage>
</organism>
<dbReference type="PIRSF" id="PIRSF015626">
    <property type="entry name" value="FdhD"/>
    <property type="match status" value="1"/>
</dbReference>
<keyword evidence="1 3" id="KW-0963">Cytoplasm</keyword>
<dbReference type="HAMAP" id="MF_00187">
    <property type="entry name" value="FdhD"/>
    <property type="match status" value="1"/>
</dbReference>
<comment type="subcellular location">
    <subcellularLocation>
        <location evidence="3">Cytoplasm</location>
    </subcellularLocation>
</comment>
<evidence type="ECO:0000256" key="3">
    <source>
        <dbReference type="HAMAP-Rule" id="MF_00187"/>
    </source>
</evidence>
<dbReference type="Gene3D" id="3.10.20.10">
    <property type="match status" value="1"/>
</dbReference>
<comment type="caution">
    <text evidence="3">Lacks conserved residue(s) required for the propagation of feature annotation.</text>
</comment>
<dbReference type="GO" id="GO:0016783">
    <property type="term" value="F:sulfurtransferase activity"/>
    <property type="evidence" value="ECO:0007669"/>
    <property type="project" value="InterPro"/>
</dbReference>
<evidence type="ECO:0000256" key="2">
    <source>
        <dbReference type="ARBA" id="ARBA00023150"/>
    </source>
</evidence>
<protein>
    <recommendedName>
        <fullName evidence="3">Sulfur carrier protein FdhD</fullName>
    </recommendedName>
</protein>